<comment type="caution">
    <text evidence="1">The sequence shown here is derived from an EMBL/GenBank/DDBJ whole genome shotgun (WGS) entry which is preliminary data.</text>
</comment>
<organism evidence="1 2">
    <name type="scientific">Christensenella hongkongensis</name>
    <dbReference type="NCBI Taxonomy" id="270498"/>
    <lineage>
        <taxon>Bacteria</taxon>
        <taxon>Bacillati</taxon>
        <taxon>Bacillota</taxon>
        <taxon>Clostridia</taxon>
        <taxon>Christensenellales</taxon>
        <taxon>Christensenellaceae</taxon>
        <taxon>Christensenella</taxon>
    </lineage>
</organism>
<dbReference type="Proteomes" id="UP000034076">
    <property type="component" value="Unassembled WGS sequence"/>
</dbReference>
<evidence type="ECO:0000313" key="1">
    <source>
        <dbReference type="EMBL" id="KKI50947.1"/>
    </source>
</evidence>
<proteinExistence type="predicted"/>
<name>A0A0M2NKH0_9FIRM</name>
<reference evidence="1 2" key="1">
    <citation type="submission" date="2015-04" db="EMBL/GenBank/DDBJ databases">
        <title>Draft genome sequence of bacteremic isolate Catabacter hongkongensis type strain HKU16T.</title>
        <authorList>
            <person name="Lau S.K."/>
            <person name="Teng J.L."/>
            <person name="Huang Y."/>
            <person name="Curreem S.O."/>
            <person name="Tsui S.K."/>
            <person name="Woo P.C."/>
        </authorList>
    </citation>
    <scope>NUCLEOTIDE SEQUENCE [LARGE SCALE GENOMIC DNA]</scope>
    <source>
        <strain evidence="1 2">HKU16</strain>
    </source>
</reference>
<accession>A0A0M2NKH0</accession>
<gene>
    <name evidence="1" type="ORF">CHK_1334</name>
</gene>
<sequence>MIMITLSPFRVIGTHMADFSATAQEGPLLHARHALRFTYLL</sequence>
<evidence type="ECO:0000313" key="2">
    <source>
        <dbReference type="Proteomes" id="UP000034076"/>
    </source>
</evidence>
<keyword evidence="2" id="KW-1185">Reference proteome</keyword>
<dbReference type="AlphaFoldDB" id="A0A0M2NKH0"/>
<protein>
    <submittedName>
        <fullName evidence="1">Uncharacterized protein</fullName>
    </submittedName>
</protein>
<dbReference type="EMBL" id="LAYJ01000088">
    <property type="protein sequence ID" value="KKI50947.1"/>
    <property type="molecule type" value="Genomic_DNA"/>
</dbReference>